<gene>
    <name evidence="1" type="ORF">BFJ63_vAg15547</name>
</gene>
<dbReference type="EMBL" id="MQTW01000237">
    <property type="protein sequence ID" value="RYC81554.1"/>
    <property type="molecule type" value="Genomic_DNA"/>
</dbReference>
<proteinExistence type="predicted"/>
<accession>A0A4Q2V493</accession>
<sequence length="80" mass="8782">MCSRTLQKAGALSTVSLHSTTARHLEATRVAGSLKCHFRFEKLYPDGNACCNCCYGWMSLANEHICVSCQVPRCGSCTYC</sequence>
<evidence type="ECO:0000313" key="2">
    <source>
        <dbReference type="Proteomes" id="UP000290540"/>
    </source>
</evidence>
<evidence type="ECO:0000313" key="1">
    <source>
        <dbReference type="EMBL" id="RYC81554.1"/>
    </source>
</evidence>
<dbReference type="Proteomes" id="UP000290540">
    <property type="component" value="Unassembled WGS sequence"/>
</dbReference>
<protein>
    <submittedName>
        <fullName evidence="1">Uncharacterized protein</fullName>
    </submittedName>
</protein>
<dbReference type="AlphaFoldDB" id="A0A4Q2V493"/>
<comment type="caution">
    <text evidence="1">The sequence shown here is derived from an EMBL/GenBank/DDBJ whole genome shotgun (WGS) entry which is preliminary data.</text>
</comment>
<name>A0A4Q2V493_FUSOX</name>
<organism evidence="1 2">
    <name type="scientific">Fusarium oxysporum f. sp. narcissi</name>
    <dbReference type="NCBI Taxonomy" id="451672"/>
    <lineage>
        <taxon>Eukaryota</taxon>
        <taxon>Fungi</taxon>
        <taxon>Dikarya</taxon>
        <taxon>Ascomycota</taxon>
        <taxon>Pezizomycotina</taxon>
        <taxon>Sordariomycetes</taxon>
        <taxon>Hypocreomycetidae</taxon>
        <taxon>Hypocreales</taxon>
        <taxon>Nectriaceae</taxon>
        <taxon>Fusarium</taxon>
        <taxon>Fusarium oxysporum species complex</taxon>
    </lineage>
</organism>
<reference evidence="1 2" key="1">
    <citation type="submission" date="2016-12" db="EMBL/GenBank/DDBJ databases">
        <title>Draft genome sequence of Fusarium oxysporum causing rot on Narcissus.</title>
        <authorList>
            <person name="Armitage A.D."/>
            <person name="Taylor A."/>
            <person name="Clarkson J.P."/>
            <person name="Harrison R.J."/>
            <person name="Jackson A.C."/>
        </authorList>
    </citation>
    <scope>NUCLEOTIDE SEQUENCE [LARGE SCALE GENOMIC DNA]</scope>
    <source>
        <strain evidence="1 2">N139</strain>
    </source>
</reference>